<dbReference type="AlphaFoldDB" id="A0A7N0TG03"/>
<feature type="region of interest" description="Disordered" evidence="1">
    <location>
        <begin position="1"/>
        <end position="30"/>
    </location>
</feature>
<dbReference type="Gramene" id="Kaladp0036s0162.1.v1.1">
    <property type="protein sequence ID" value="Kaladp0036s0162.1.v1.1.CDS.1"/>
    <property type="gene ID" value="Kaladp0036s0162.v1.1"/>
</dbReference>
<evidence type="ECO:0000313" key="2">
    <source>
        <dbReference type="EnsemblPlants" id="Kaladp0036s0162.2.v1.1.CDS.1"/>
    </source>
</evidence>
<dbReference type="EnsemblPlants" id="Kaladp0036s0162.1.v1.1">
    <property type="protein sequence ID" value="Kaladp0036s0162.1.v1.1.CDS.1"/>
    <property type="gene ID" value="Kaladp0036s0162.v1.1"/>
</dbReference>
<sequence>MNKNIPISDSPASAASSSSRVISRPDEQNNMLDRRIKVEKASFASSHVTAGLEKKPLVAATRVRRLERKSTEEINKSADDFIKKFRHQLLLQRLESMENFQQMLERGT</sequence>
<dbReference type="PANTHER" id="PTHR33098:SF46">
    <property type="entry name" value="COTTON FIBER PROTEIN"/>
    <property type="match status" value="1"/>
</dbReference>
<keyword evidence="3" id="KW-1185">Reference proteome</keyword>
<dbReference type="PANTHER" id="PTHR33098">
    <property type="entry name" value="COTTON FIBER (DUF761)"/>
    <property type="match status" value="1"/>
</dbReference>
<evidence type="ECO:0000256" key="1">
    <source>
        <dbReference type="SAM" id="MobiDB-lite"/>
    </source>
</evidence>
<feature type="compositionally biased region" description="Low complexity" evidence="1">
    <location>
        <begin position="1"/>
        <end position="22"/>
    </location>
</feature>
<reference evidence="2" key="1">
    <citation type="submission" date="2021-01" db="UniProtKB">
        <authorList>
            <consortium name="EnsemblPlants"/>
        </authorList>
    </citation>
    <scope>IDENTIFICATION</scope>
</reference>
<dbReference type="EnsemblPlants" id="Kaladp0036s0162.2.v1.1">
    <property type="protein sequence ID" value="Kaladp0036s0162.2.v1.1.CDS.1"/>
    <property type="gene ID" value="Kaladp0036s0162.v1.1"/>
</dbReference>
<dbReference type="Pfam" id="PF05553">
    <property type="entry name" value="DUF761"/>
    <property type="match status" value="1"/>
</dbReference>
<dbReference type="Proteomes" id="UP000594263">
    <property type="component" value="Unplaced"/>
</dbReference>
<proteinExistence type="predicted"/>
<name>A0A7N0TG03_KALFE</name>
<organism evidence="2 3">
    <name type="scientific">Kalanchoe fedtschenkoi</name>
    <name type="common">Lavender scallops</name>
    <name type="synonym">South American air plant</name>
    <dbReference type="NCBI Taxonomy" id="63787"/>
    <lineage>
        <taxon>Eukaryota</taxon>
        <taxon>Viridiplantae</taxon>
        <taxon>Streptophyta</taxon>
        <taxon>Embryophyta</taxon>
        <taxon>Tracheophyta</taxon>
        <taxon>Spermatophyta</taxon>
        <taxon>Magnoliopsida</taxon>
        <taxon>eudicotyledons</taxon>
        <taxon>Gunneridae</taxon>
        <taxon>Pentapetalae</taxon>
        <taxon>Saxifragales</taxon>
        <taxon>Crassulaceae</taxon>
        <taxon>Kalanchoe</taxon>
    </lineage>
</organism>
<dbReference type="OMA" id="MPPHPLY"/>
<dbReference type="InterPro" id="IPR008480">
    <property type="entry name" value="DUF761_pln"/>
</dbReference>
<evidence type="ECO:0000313" key="3">
    <source>
        <dbReference type="Proteomes" id="UP000594263"/>
    </source>
</evidence>
<accession>A0A7N0TG03</accession>
<dbReference type="Gramene" id="Kaladp0036s0162.2.v1.1">
    <property type="protein sequence ID" value="Kaladp0036s0162.2.v1.1.CDS.1"/>
    <property type="gene ID" value="Kaladp0036s0162.v1.1"/>
</dbReference>
<protein>
    <submittedName>
        <fullName evidence="2">Uncharacterized protein</fullName>
    </submittedName>
</protein>